<evidence type="ECO:0000313" key="2">
    <source>
        <dbReference type="EMBL" id="XBO40401.1"/>
    </source>
</evidence>
<gene>
    <name evidence="2" type="ORF">ABEG18_06425</name>
</gene>
<dbReference type="RefSeq" id="WP_406857261.1">
    <property type="nucleotide sequence ID" value="NZ_CP157484.1"/>
</dbReference>
<proteinExistence type="predicted"/>
<dbReference type="Gene3D" id="1.10.3130.20">
    <property type="entry name" value="Phycobilisome linker domain"/>
    <property type="match status" value="1"/>
</dbReference>
<sequence>MSALATIQGYYRGIQFRDGPGDEAAGYAERVRSGALTLAQVRQTILDSPYTLDYVLPVIREYEAAFGRVPEFSAVAYWVTTIASGAFTINRLAQLFAASSEFATKFGAGADVDASFVNALYVKVLGRCPEEAGLAFWIGSGRERWEVLNFLAQSDEFTARAAPFVSAYLDASIAGSPRRAGSLFASSFVPVPGP</sequence>
<organism evidence="2">
    <name type="scientific">Alsobacter sp. KACC 23698</name>
    <dbReference type="NCBI Taxonomy" id="3149229"/>
    <lineage>
        <taxon>Bacteria</taxon>
        <taxon>Pseudomonadati</taxon>
        <taxon>Pseudomonadota</taxon>
        <taxon>Alphaproteobacteria</taxon>
        <taxon>Hyphomicrobiales</taxon>
        <taxon>Alsobacteraceae</taxon>
        <taxon>Alsobacter</taxon>
    </lineage>
</organism>
<reference evidence="2" key="1">
    <citation type="submission" date="2024-05" db="EMBL/GenBank/DDBJ databases">
        <authorList>
            <person name="Kim S."/>
            <person name="Heo J."/>
            <person name="Choi H."/>
            <person name="Choi Y."/>
            <person name="Kwon S.-W."/>
            <person name="Kim Y."/>
        </authorList>
    </citation>
    <scope>NUCLEOTIDE SEQUENCE</scope>
    <source>
        <strain evidence="2">KACC 23698</strain>
    </source>
</reference>
<accession>A0AAU7JJM7</accession>
<dbReference type="InterPro" id="IPR038255">
    <property type="entry name" value="PBS_linker_sf"/>
</dbReference>
<dbReference type="InterPro" id="IPR025282">
    <property type="entry name" value="DUF4214"/>
</dbReference>
<dbReference type="AlphaFoldDB" id="A0AAU7JJM7"/>
<name>A0AAU7JJM7_9HYPH</name>
<dbReference type="Pfam" id="PF13946">
    <property type="entry name" value="DUF4214"/>
    <property type="match status" value="1"/>
</dbReference>
<evidence type="ECO:0000259" key="1">
    <source>
        <dbReference type="Pfam" id="PF13946"/>
    </source>
</evidence>
<dbReference type="EMBL" id="CP157484">
    <property type="protein sequence ID" value="XBO40401.1"/>
    <property type="molecule type" value="Genomic_DNA"/>
</dbReference>
<feature type="domain" description="DUF4214" evidence="1">
    <location>
        <begin position="93"/>
        <end position="160"/>
    </location>
</feature>
<protein>
    <submittedName>
        <fullName evidence="2">DUF4214 domain-containing protein</fullName>
    </submittedName>
</protein>